<feature type="compositionally biased region" description="Polar residues" evidence="1">
    <location>
        <begin position="60"/>
        <end position="72"/>
    </location>
</feature>
<name>A0A9D1YTU8_9MICO</name>
<evidence type="ECO:0000256" key="1">
    <source>
        <dbReference type="SAM" id="MobiDB-lite"/>
    </source>
</evidence>
<proteinExistence type="predicted"/>
<evidence type="ECO:0000313" key="3">
    <source>
        <dbReference type="Proteomes" id="UP000824005"/>
    </source>
</evidence>
<accession>A0A9D1YTU8</accession>
<feature type="compositionally biased region" description="Pro residues" evidence="1">
    <location>
        <begin position="85"/>
        <end position="98"/>
    </location>
</feature>
<gene>
    <name evidence="2" type="ORF">H9830_01935</name>
</gene>
<feature type="region of interest" description="Disordered" evidence="1">
    <location>
        <begin position="1"/>
        <end position="134"/>
    </location>
</feature>
<reference evidence="2" key="1">
    <citation type="journal article" date="2021" name="PeerJ">
        <title>Extensive microbial diversity within the chicken gut microbiome revealed by metagenomics and culture.</title>
        <authorList>
            <person name="Gilroy R."/>
            <person name="Ravi A."/>
            <person name="Getino M."/>
            <person name="Pursley I."/>
            <person name="Horton D.L."/>
            <person name="Alikhan N.F."/>
            <person name="Baker D."/>
            <person name="Gharbi K."/>
            <person name="Hall N."/>
            <person name="Watson M."/>
            <person name="Adriaenssens E.M."/>
            <person name="Foster-Nyarko E."/>
            <person name="Jarju S."/>
            <person name="Secka A."/>
            <person name="Antonio M."/>
            <person name="Oren A."/>
            <person name="Chaudhuri R.R."/>
            <person name="La Ragione R."/>
            <person name="Hildebrand F."/>
            <person name="Pallen M.J."/>
        </authorList>
    </citation>
    <scope>NUCLEOTIDE SEQUENCE</scope>
    <source>
        <strain evidence="2">ChiGjej1B1-98</strain>
    </source>
</reference>
<sequence length="134" mass="14340">GVQFPDRPPITHTPIAHPKPGGDQSGSPQAPPGARPGADQAPIDAVPQQWSRRNPPPNSGTPETEQRVTPTSAADPGQQRWSRRNPPPVSNPTAPSPAAPSGSSDQQQWSRRNPPPVVNPMQQPSTPEDERREP</sequence>
<evidence type="ECO:0000313" key="2">
    <source>
        <dbReference type="EMBL" id="HIY65022.1"/>
    </source>
</evidence>
<dbReference type="EMBL" id="DXDC01000052">
    <property type="protein sequence ID" value="HIY65022.1"/>
    <property type="molecule type" value="Genomic_DNA"/>
</dbReference>
<dbReference type="AlphaFoldDB" id="A0A9D1YTU8"/>
<reference evidence="2" key="2">
    <citation type="submission" date="2021-04" db="EMBL/GenBank/DDBJ databases">
        <authorList>
            <person name="Gilroy R."/>
        </authorList>
    </citation>
    <scope>NUCLEOTIDE SEQUENCE</scope>
    <source>
        <strain evidence="2">ChiGjej1B1-98</strain>
    </source>
</reference>
<dbReference type="Proteomes" id="UP000824005">
    <property type="component" value="Unassembled WGS sequence"/>
</dbReference>
<comment type="caution">
    <text evidence="2">The sequence shown here is derived from an EMBL/GenBank/DDBJ whole genome shotgun (WGS) entry which is preliminary data.</text>
</comment>
<feature type="non-terminal residue" evidence="2">
    <location>
        <position position="1"/>
    </location>
</feature>
<protein>
    <submittedName>
        <fullName evidence="2">Uncharacterized protein</fullName>
    </submittedName>
</protein>
<organism evidence="2 3">
    <name type="scientific">Candidatus Agrococcus pullicola</name>
    <dbReference type="NCBI Taxonomy" id="2838429"/>
    <lineage>
        <taxon>Bacteria</taxon>
        <taxon>Bacillati</taxon>
        <taxon>Actinomycetota</taxon>
        <taxon>Actinomycetes</taxon>
        <taxon>Micrococcales</taxon>
        <taxon>Microbacteriaceae</taxon>
        <taxon>Agrococcus</taxon>
    </lineage>
</organism>